<reference evidence="2" key="2">
    <citation type="submission" date="2022-09" db="EMBL/GenBank/DDBJ databases">
        <authorList>
            <person name="Sun Q."/>
            <person name="Ohkuma M."/>
        </authorList>
    </citation>
    <scope>NUCLEOTIDE SEQUENCE</scope>
    <source>
        <strain evidence="2">JCM 3093</strain>
    </source>
</reference>
<feature type="signal peptide" evidence="1">
    <location>
        <begin position="1"/>
        <end position="23"/>
    </location>
</feature>
<evidence type="ECO:0000313" key="2">
    <source>
        <dbReference type="EMBL" id="GGK63568.1"/>
    </source>
</evidence>
<keyword evidence="1" id="KW-0732">Signal</keyword>
<accession>A0AA37F430</accession>
<reference evidence="2" key="1">
    <citation type="journal article" date="2014" name="Int. J. Syst. Evol. Microbiol.">
        <title>Complete genome sequence of Corynebacterium casei LMG S-19264T (=DSM 44701T), isolated from a smear-ripened cheese.</title>
        <authorList>
            <consortium name="US DOE Joint Genome Institute (JGI-PGF)"/>
            <person name="Walter F."/>
            <person name="Albersmeier A."/>
            <person name="Kalinowski J."/>
            <person name="Ruckert C."/>
        </authorList>
    </citation>
    <scope>NUCLEOTIDE SEQUENCE</scope>
    <source>
        <strain evidence="2">JCM 3093</strain>
    </source>
</reference>
<sequence length="254" mass="27294">MPGTGARIGAVLLVSGLAPALIAAPAHPHAAPAHPHVTPAEPVRTRPADKYTGYAQLAAHETEGRDYRREQRFPRGARVAHIAVHGGAIEPPTTQLANHSARAGRHAYYSFTAVKASGNRDLHITADRFDEPKARALVSRVDYTVAWHGAAGSRATTYIGGRDTALIRKIAAELRAAGFSVARSVPAGLRGRSPDNITNRNRRGRGVQLEISLGQRKRFFTGGRLDRAWIGDPANRTRAFRAYTAAVNRALPGS</sequence>
<dbReference type="Pfam" id="PF05908">
    <property type="entry name" value="Gamma_PGA_hydro"/>
    <property type="match status" value="1"/>
</dbReference>
<dbReference type="InterPro" id="IPR008585">
    <property type="entry name" value="Gamma_PGA_hydro"/>
</dbReference>
<comment type="caution">
    <text evidence="2">The sequence shown here is derived from an EMBL/GenBank/DDBJ whole genome shotgun (WGS) entry which is preliminary data.</text>
</comment>
<protein>
    <recommendedName>
        <fullName evidence="4">Replication protein</fullName>
    </recommendedName>
</protein>
<dbReference type="Gene3D" id="3.40.630.100">
    <property type="entry name" value="Poly-gamma-glutamate hydrolase, zinc-binding motif"/>
    <property type="match status" value="1"/>
</dbReference>
<dbReference type="AlphaFoldDB" id="A0AA37F430"/>
<organism evidence="2 3">
    <name type="scientific">Planomonospora parontospora</name>
    <dbReference type="NCBI Taxonomy" id="58119"/>
    <lineage>
        <taxon>Bacteria</taxon>
        <taxon>Bacillati</taxon>
        <taxon>Actinomycetota</taxon>
        <taxon>Actinomycetes</taxon>
        <taxon>Streptosporangiales</taxon>
        <taxon>Streptosporangiaceae</taxon>
        <taxon>Planomonospora</taxon>
    </lineage>
</organism>
<evidence type="ECO:0000313" key="3">
    <source>
        <dbReference type="Proteomes" id="UP000627984"/>
    </source>
</evidence>
<dbReference type="Proteomes" id="UP000627984">
    <property type="component" value="Unassembled WGS sequence"/>
</dbReference>
<dbReference type="EMBL" id="BMQD01000006">
    <property type="protein sequence ID" value="GGK63568.1"/>
    <property type="molecule type" value="Genomic_DNA"/>
</dbReference>
<name>A0AA37F430_9ACTN</name>
<evidence type="ECO:0000256" key="1">
    <source>
        <dbReference type="SAM" id="SignalP"/>
    </source>
</evidence>
<dbReference type="InterPro" id="IPR038128">
    <property type="entry name" value="Gamma_PGA_hydro_sf"/>
</dbReference>
<dbReference type="RefSeq" id="WP_191894776.1">
    <property type="nucleotide sequence ID" value="NZ_BMQD01000006.1"/>
</dbReference>
<gene>
    <name evidence="2" type="ORF">GCM10010126_23630</name>
</gene>
<feature type="chain" id="PRO_5041316061" description="Replication protein" evidence="1">
    <location>
        <begin position="24"/>
        <end position="254"/>
    </location>
</feature>
<evidence type="ECO:0008006" key="4">
    <source>
        <dbReference type="Google" id="ProtNLM"/>
    </source>
</evidence>
<proteinExistence type="predicted"/>